<feature type="compositionally biased region" description="Basic and acidic residues" evidence="1">
    <location>
        <begin position="220"/>
        <end position="239"/>
    </location>
</feature>
<dbReference type="Proteomes" id="UP000593892">
    <property type="component" value="Chromosome"/>
</dbReference>
<keyword evidence="2" id="KW-0732">Signal</keyword>
<evidence type="ECO:0000256" key="1">
    <source>
        <dbReference type="SAM" id="MobiDB-lite"/>
    </source>
</evidence>
<feature type="signal peptide" evidence="2">
    <location>
        <begin position="1"/>
        <end position="22"/>
    </location>
</feature>
<dbReference type="RefSeq" id="WP_194446664.1">
    <property type="nucleotide sequence ID" value="NZ_CP063849.1"/>
</dbReference>
<evidence type="ECO:0000313" key="3">
    <source>
        <dbReference type="EMBL" id="QOY84994.1"/>
    </source>
</evidence>
<accession>A0A7S7NK16</accession>
<evidence type="ECO:0000256" key="2">
    <source>
        <dbReference type="SAM" id="SignalP"/>
    </source>
</evidence>
<dbReference type="KEGG" id="pfer:IRI77_19255"/>
<protein>
    <submittedName>
        <fullName evidence="3">VWA domain-containing protein</fullName>
    </submittedName>
</protein>
<feature type="chain" id="PRO_5032555597" evidence="2">
    <location>
        <begin position="23"/>
        <end position="724"/>
    </location>
</feature>
<reference evidence="3 4" key="1">
    <citation type="submission" date="2020-10" db="EMBL/GenBank/DDBJ databases">
        <title>Complete genome sequence of Paludibaculum fermentans P105T, a facultatively anaerobic acidobacterium capable of dissimilatory Fe(III) reduction.</title>
        <authorList>
            <person name="Dedysh S.N."/>
            <person name="Beletsky A.V."/>
            <person name="Kulichevskaya I.S."/>
            <person name="Mardanov A.V."/>
            <person name="Ravin N.V."/>
        </authorList>
    </citation>
    <scope>NUCLEOTIDE SEQUENCE [LARGE SCALE GENOMIC DNA]</scope>
    <source>
        <strain evidence="3 4">P105</strain>
    </source>
</reference>
<dbReference type="NCBIfam" id="TIGR03436">
    <property type="entry name" value="acidobact_VWFA"/>
    <property type="match status" value="1"/>
</dbReference>
<feature type="region of interest" description="Disordered" evidence="1">
    <location>
        <begin position="197"/>
        <end position="239"/>
    </location>
</feature>
<dbReference type="AlphaFoldDB" id="A0A7S7NK16"/>
<name>A0A7S7NK16_PALFE</name>
<feature type="region of interest" description="Disordered" evidence="1">
    <location>
        <begin position="599"/>
        <end position="618"/>
    </location>
</feature>
<organism evidence="3 4">
    <name type="scientific">Paludibaculum fermentans</name>
    <dbReference type="NCBI Taxonomy" id="1473598"/>
    <lineage>
        <taxon>Bacteria</taxon>
        <taxon>Pseudomonadati</taxon>
        <taxon>Acidobacteriota</taxon>
        <taxon>Terriglobia</taxon>
        <taxon>Bryobacterales</taxon>
        <taxon>Bryobacteraceae</taxon>
        <taxon>Paludibaculum</taxon>
    </lineage>
</organism>
<gene>
    <name evidence="3" type="ORF">IRI77_19255</name>
</gene>
<keyword evidence="4" id="KW-1185">Reference proteome</keyword>
<feature type="compositionally biased region" description="Gly residues" evidence="1">
    <location>
        <begin position="200"/>
        <end position="209"/>
    </location>
</feature>
<evidence type="ECO:0000313" key="4">
    <source>
        <dbReference type="Proteomes" id="UP000593892"/>
    </source>
</evidence>
<dbReference type="EMBL" id="CP063849">
    <property type="protein sequence ID" value="QOY84994.1"/>
    <property type="molecule type" value="Genomic_DNA"/>
</dbReference>
<sequence length="724" mass="78748">MVFSKLGLTAALAVTLAVPQQAPDTPIIRMNVELVQVDAVVHDGKGQPVTNLTAEDFEVKQDGKVQKITNFSYVAEPGQVLPAPTVKREKGTVAPPSVKSKELSAGEVHRTMALVVDDLGLAFESVLRAKEAMLKFVDEQMQPGDLVAVLRTGQSAGTLQRFTTDKRVLKAAIQQIKFNFQTRVGMDSLARIYDERSGRELGGGSGGRGAAATRQPPPGRNDDHTKDMQEQADNRERDHIASGTLGVLRYLVQGMRQMPGRKSVLIFSENLALRQNDLNNSGVQDRIRSLTDLANRAGVVFYSLDPRGQMPLGLRAEDQTGAAFDVPNPRGRQSPLEARQQAYQDSRVGLSFLAVETGGLYLDGSNDLPGLLRRATDDQAGYYLIGYHPEAGTFRTGNEKVKYHDIKVRVKRPGLQARSRNGFYSMPESAAAAGPKTHGERVVNALVSPFASNEIGVRLTSLFDMDPANGPSVFSMLHIDARNLRFEVEPDGRHKAAIDVVTATFGEDGKLAESRTGSFTLRANEARYQRLMENGVIFTIMQPLKETGPFQLRAVVSDPAGEKLGSATQFIEIPNLKDGHLALSGIMLMAASSEAVQKLTGKESGDEDPAQSSQGTAAIRHFRRGQKVTYGYKVLNAALDSKTGEPQLVTSVRLYRDGQEVFHSDPRPLGVAGAKDKSRLMVGGVLQLGPQFQSGDYALQLVVWDKLAKGDRSVVSQAIDFELE</sequence>
<dbReference type="InterPro" id="IPR017802">
    <property type="entry name" value="VWFA-rel_acidobac-type"/>
</dbReference>
<proteinExistence type="predicted"/>